<comment type="caution">
    <text evidence="4">The sequence shown here is derived from an EMBL/GenBank/DDBJ whole genome shotgun (WGS) entry which is preliminary data.</text>
</comment>
<evidence type="ECO:0000313" key="5">
    <source>
        <dbReference type="Proteomes" id="UP001595685"/>
    </source>
</evidence>
<dbReference type="Pfam" id="PF01844">
    <property type="entry name" value="HNH"/>
    <property type="match status" value="1"/>
</dbReference>
<dbReference type="Gene3D" id="1.10.30.50">
    <property type="match status" value="1"/>
</dbReference>
<proteinExistence type="inferred from homology"/>
<dbReference type="SMART" id="SM00507">
    <property type="entry name" value="HNHc"/>
    <property type="match status" value="1"/>
</dbReference>
<dbReference type="InterPro" id="IPR003870">
    <property type="entry name" value="DUF222"/>
</dbReference>
<gene>
    <name evidence="4" type="ORF">ACFOLH_15085</name>
</gene>
<feature type="region of interest" description="Disordered" evidence="2">
    <location>
        <begin position="301"/>
        <end position="329"/>
    </location>
</feature>
<organism evidence="4 5">
    <name type="scientific">Aquipuribacter hungaricus</name>
    <dbReference type="NCBI Taxonomy" id="545624"/>
    <lineage>
        <taxon>Bacteria</taxon>
        <taxon>Bacillati</taxon>
        <taxon>Actinomycetota</taxon>
        <taxon>Actinomycetes</taxon>
        <taxon>Micrococcales</taxon>
        <taxon>Intrasporangiaceae</taxon>
        <taxon>Aquipuribacter</taxon>
    </lineage>
</organism>
<feature type="domain" description="HNH nuclease" evidence="3">
    <location>
        <begin position="374"/>
        <end position="426"/>
    </location>
</feature>
<feature type="compositionally biased region" description="Basic and acidic residues" evidence="2">
    <location>
        <begin position="485"/>
        <end position="501"/>
    </location>
</feature>
<feature type="compositionally biased region" description="Basic and acidic residues" evidence="2">
    <location>
        <begin position="467"/>
        <end position="477"/>
    </location>
</feature>
<evidence type="ECO:0000313" key="4">
    <source>
        <dbReference type="EMBL" id="MFC3689670.1"/>
    </source>
</evidence>
<feature type="region of interest" description="Disordered" evidence="2">
    <location>
        <begin position="238"/>
        <end position="260"/>
    </location>
</feature>
<evidence type="ECO:0000256" key="2">
    <source>
        <dbReference type="SAM" id="MobiDB-lite"/>
    </source>
</evidence>
<feature type="compositionally biased region" description="Basic and acidic residues" evidence="2">
    <location>
        <begin position="251"/>
        <end position="260"/>
    </location>
</feature>
<evidence type="ECO:0000256" key="1">
    <source>
        <dbReference type="ARBA" id="ARBA00023450"/>
    </source>
</evidence>
<dbReference type="EMBL" id="JBHRWW010000012">
    <property type="protein sequence ID" value="MFC3689670.1"/>
    <property type="molecule type" value="Genomic_DNA"/>
</dbReference>
<feature type="compositionally biased region" description="Gly residues" evidence="2">
    <location>
        <begin position="310"/>
        <end position="324"/>
    </location>
</feature>
<name>A0ABV7WJ77_9MICO</name>
<protein>
    <submittedName>
        <fullName evidence="4">DUF222 domain-containing protein</fullName>
    </submittedName>
</protein>
<feature type="compositionally biased region" description="Basic and acidic residues" evidence="2">
    <location>
        <begin position="557"/>
        <end position="566"/>
    </location>
</feature>
<dbReference type="InterPro" id="IPR003615">
    <property type="entry name" value="HNH_nuc"/>
</dbReference>
<dbReference type="InterPro" id="IPR002711">
    <property type="entry name" value="HNH"/>
</dbReference>
<accession>A0ABV7WJ77</accession>
<sequence>MDNGDAAGDAAGDAGAGGAPLLETLRRLAACAAELDSLLGPEQVWRSTDRDVLSAVVELSRTRSALDGAHLRLVREVDARGVATASPVATSPEGFLRSSCLVGAAQARRDVVAARATAPGEVLEPLARLLQDGRCTRGHVDQAVRVLDCIPEEVRERPGAGELISDYLLVAARDASPLDLQHAGQQLVRTLLPEPDERLDRLSHQRRFLDLATDATGMTVGRLQLDPVAGAALRTALQRWSGPESGADGEPDTRGPRQRRADALSALVDSALAVQQPRRGERPRVVLHMTPDQLTDIRTRSDEAATTRLGGLGGPDDPRGGAGAAGMPEVEGQGPVPAWAARRLVCDAVLQRVVAAPSEGPLDVGRTERLATLAQRRALAARDGGCVVPGCGAAPDICDAHHVVHWVDGGRTDLVNLVLLCPGHHTAVHAGTWGVAVDDAHQVTVTPPRWVDPERRPRPAWSQRARQMRDELSRRLASEAPHSSPIDEARGEDCLGEDRPHHPPGADPPSAHPLAANSLIAGPFSQNLFHDEATAETLPGRDPSAEGQEGRSPTGHDMSRAERGEENLFDPGSVGNPSRHPGMRAEALPP</sequence>
<comment type="similarity">
    <text evidence="1">Belongs to the Rv1128c/1148c/1588c/1702c/1945/3466 family.</text>
</comment>
<dbReference type="RefSeq" id="WP_340290953.1">
    <property type="nucleotide sequence ID" value="NZ_JBBEOI010000026.1"/>
</dbReference>
<feature type="region of interest" description="Disordered" evidence="2">
    <location>
        <begin position="533"/>
        <end position="590"/>
    </location>
</feature>
<reference evidence="5" key="1">
    <citation type="journal article" date="2019" name="Int. J. Syst. Evol. Microbiol.">
        <title>The Global Catalogue of Microorganisms (GCM) 10K type strain sequencing project: providing services to taxonomists for standard genome sequencing and annotation.</title>
        <authorList>
            <consortium name="The Broad Institute Genomics Platform"/>
            <consortium name="The Broad Institute Genome Sequencing Center for Infectious Disease"/>
            <person name="Wu L."/>
            <person name="Ma J."/>
        </authorList>
    </citation>
    <scope>NUCLEOTIDE SEQUENCE [LARGE SCALE GENOMIC DNA]</scope>
    <source>
        <strain evidence="5">NCAIM B.02333</strain>
    </source>
</reference>
<feature type="region of interest" description="Disordered" evidence="2">
    <location>
        <begin position="448"/>
        <end position="516"/>
    </location>
</feature>
<dbReference type="CDD" id="cd00085">
    <property type="entry name" value="HNHc"/>
    <property type="match status" value="1"/>
</dbReference>
<dbReference type="Proteomes" id="UP001595685">
    <property type="component" value="Unassembled WGS sequence"/>
</dbReference>
<evidence type="ECO:0000259" key="3">
    <source>
        <dbReference type="SMART" id="SM00507"/>
    </source>
</evidence>
<keyword evidence="5" id="KW-1185">Reference proteome</keyword>
<dbReference type="Pfam" id="PF02720">
    <property type="entry name" value="DUF222"/>
    <property type="match status" value="1"/>
</dbReference>